<evidence type="ECO:0000313" key="2">
    <source>
        <dbReference type="Proteomes" id="UP000275267"/>
    </source>
</evidence>
<evidence type="ECO:0000313" key="1">
    <source>
        <dbReference type="EMBL" id="RLM65598.1"/>
    </source>
</evidence>
<sequence>MQREGARGPRDEQRGDEAWCQLPSNATQHRIPAVGPGPANPSGGNLPIPNMPPWAKWVVGAVIVAIPIYRRFRTLEDKIEKTAEVAIEVVDTVAEATEKLAGEVADAFPGNENLKEAASRIKTVTDAIEGDAEKAEALIHKRQRRLALWSMERQEGLDIGSGSMAEDVVYHDAVFLFLTKTENLRVAVLVQNHDRGFDVERNSRPFRHPGGHVDE</sequence>
<dbReference type="EMBL" id="PQIB02000015">
    <property type="protein sequence ID" value="RLM65598.1"/>
    <property type="molecule type" value="Genomic_DNA"/>
</dbReference>
<dbReference type="PANTHER" id="PTHR33735:SF9">
    <property type="entry name" value="OS04G0450600 PROTEIN"/>
    <property type="match status" value="1"/>
</dbReference>
<name>A0A3L6PV65_PANMI</name>
<dbReference type="Proteomes" id="UP000275267">
    <property type="component" value="Unassembled WGS sequence"/>
</dbReference>
<accession>A0A3L6PV65</accession>
<dbReference type="OrthoDB" id="783687at2759"/>
<gene>
    <name evidence="1" type="ORF">C2845_PM16G09280</name>
</gene>
<protein>
    <submittedName>
        <fullName evidence="1">Uncharacterized protein</fullName>
    </submittedName>
</protein>
<dbReference type="AlphaFoldDB" id="A0A3L6PV65"/>
<keyword evidence="2" id="KW-1185">Reference proteome</keyword>
<reference evidence="2" key="1">
    <citation type="journal article" date="2019" name="Nat. Commun.">
        <title>The genome of broomcorn millet.</title>
        <authorList>
            <person name="Zou C."/>
            <person name="Miki D."/>
            <person name="Li D."/>
            <person name="Tang Q."/>
            <person name="Xiao L."/>
            <person name="Rajput S."/>
            <person name="Deng P."/>
            <person name="Jia W."/>
            <person name="Huang R."/>
            <person name="Zhang M."/>
            <person name="Sun Y."/>
            <person name="Hu J."/>
            <person name="Fu X."/>
            <person name="Schnable P.S."/>
            <person name="Li F."/>
            <person name="Zhang H."/>
            <person name="Feng B."/>
            <person name="Zhu X."/>
            <person name="Liu R."/>
            <person name="Schnable J.C."/>
            <person name="Zhu J.-K."/>
            <person name="Zhang H."/>
        </authorList>
    </citation>
    <scope>NUCLEOTIDE SEQUENCE [LARGE SCALE GENOMIC DNA]</scope>
</reference>
<dbReference type="STRING" id="4540.A0A3L6PV65"/>
<dbReference type="PANTHER" id="PTHR33735">
    <property type="entry name" value="EXPRESSED PROTEIN"/>
    <property type="match status" value="1"/>
</dbReference>
<organism evidence="1 2">
    <name type="scientific">Panicum miliaceum</name>
    <name type="common">Proso millet</name>
    <name type="synonym">Broomcorn millet</name>
    <dbReference type="NCBI Taxonomy" id="4540"/>
    <lineage>
        <taxon>Eukaryota</taxon>
        <taxon>Viridiplantae</taxon>
        <taxon>Streptophyta</taxon>
        <taxon>Embryophyta</taxon>
        <taxon>Tracheophyta</taxon>
        <taxon>Spermatophyta</taxon>
        <taxon>Magnoliopsida</taxon>
        <taxon>Liliopsida</taxon>
        <taxon>Poales</taxon>
        <taxon>Poaceae</taxon>
        <taxon>PACMAD clade</taxon>
        <taxon>Panicoideae</taxon>
        <taxon>Panicodae</taxon>
        <taxon>Paniceae</taxon>
        <taxon>Panicinae</taxon>
        <taxon>Panicum</taxon>
        <taxon>Panicum sect. Panicum</taxon>
    </lineage>
</organism>
<proteinExistence type="predicted"/>
<comment type="caution">
    <text evidence="1">The sequence shown here is derived from an EMBL/GenBank/DDBJ whole genome shotgun (WGS) entry which is preliminary data.</text>
</comment>